<evidence type="ECO:0000313" key="2">
    <source>
        <dbReference type="Proteomes" id="UP000179448"/>
    </source>
</evidence>
<dbReference type="STRING" id="1801766.A2997_01600"/>
<comment type="caution">
    <text evidence="1">The sequence shown here is derived from an EMBL/GenBank/DDBJ whole genome shotgun (WGS) entry which is preliminary data.</text>
</comment>
<protein>
    <submittedName>
        <fullName evidence="1">Uncharacterized protein</fullName>
    </submittedName>
</protein>
<proteinExistence type="predicted"/>
<gene>
    <name evidence="1" type="ORF">A2997_01600</name>
</gene>
<organism evidence="1 2">
    <name type="scientific">Candidatus Nomurabacteria bacterium RIFCSPLOWO2_01_FULL_36_10b</name>
    <dbReference type="NCBI Taxonomy" id="1801766"/>
    <lineage>
        <taxon>Bacteria</taxon>
        <taxon>Candidatus Nomuraibacteriota</taxon>
    </lineage>
</organism>
<reference evidence="1 2" key="1">
    <citation type="journal article" date="2016" name="Nat. Commun.">
        <title>Thousands of microbial genomes shed light on interconnected biogeochemical processes in an aquifer system.</title>
        <authorList>
            <person name="Anantharaman K."/>
            <person name="Brown C.T."/>
            <person name="Hug L.A."/>
            <person name="Sharon I."/>
            <person name="Castelle C.J."/>
            <person name="Probst A.J."/>
            <person name="Thomas B.C."/>
            <person name="Singh A."/>
            <person name="Wilkins M.J."/>
            <person name="Karaoz U."/>
            <person name="Brodie E.L."/>
            <person name="Williams K.H."/>
            <person name="Hubbard S.S."/>
            <person name="Banfield J.F."/>
        </authorList>
    </citation>
    <scope>NUCLEOTIDE SEQUENCE [LARGE SCALE GENOMIC DNA]</scope>
</reference>
<name>A0A1F6WNE7_9BACT</name>
<dbReference type="AlphaFoldDB" id="A0A1F6WNE7"/>
<sequence length="274" mass="32596">MLLFDEHLEDIIIRLLALGPKSTKQLIREILLYRKVTAQGVYKTLKKLKVQEIVAQNKKTLVLSRIWLERLHDFIDATNINYHNNEKHAHDITNLRDGEKVVFKFSSFEMLDIFGCHIFNVIVDPVPISSSLLIYHPHEIFFSSRNESEKFILSKIKEDGREIMTLIGHRTELDKEYSRRFSNIHTRVFCLEKPLYANTNYYFDVCGDMILEIFFDKIILGEIHNLFLSSKYDSKFEEKLKLILFRKGNHKFTIQKNKKKAEKIRKIFKKYFVF</sequence>
<dbReference type="Proteomes" id="UP000179448">
    <property type="component" value="Unassembled WGS sequence"/>
</dbReference>
<evidence type="ECO:0000313" key="1">
    <source>
        <dbReference type="EMBL" id="OGI83398.1"/>
    </source>
</evidence>
<dbReference type="EMBL" id="MFUQ01000018">
    <property type="protein sequence ID" value="OGI83398.1"/>
    <property type="molecule type" value="Genomic_DNA"/>
</dbReference>
<accession>A0A1F6WNE7</accession>